<keyword evidence="4" id="KW-0378">Hydrolase</keyword>
<sequence length="522" mass="60210">MFRFGVDKIKRDFNIEITPTKVQLNLSIILLRNAHFDIVYRSVRFVTMDTDKILPSQLLRKKFPFKPTEGQLRFFEKTNDFLVEEKGLERYRDCFLLKGYAGTGKTTIISTLIKVLKNFGYKSVLLAPTGRAAKVMSGYSDKIALTIHKKIYKQTADAYSGTLTFQRQKNYHDNTLFIVDEASMITDEADFGSRSLLADLIDFVFENPGNKLMLVGDVAQLPPVGKELSPALDGGYLEKTFYMSVFQEELKEVMRQDEQSGILFNATLLREQLTAEAPAIQITTRSYQDVFKMTGEKLEEGLRYVYNKYGQENAIILTRSNKSAVQYNEYIRRVIHFSEEELDAGDRLMVVRNNYNILDEDSPAGFIANGDFVELLKIRKTQEIHGFRFADVILRLTDYEKQPEFEAKIFLDTLHSSSPSMSSEDNRKLYDSVSQDYVYIKSNKERLEALRKDPFLNALQVKFAYALTCHKAQGGQWSAVFVDQGYLPQEQINAEFIRWLYTAITRATDEVFLMNFHPHFFK</sequence>
<reference evidence="4 5" key="1">
    <citation type="submission" date="2021-04" db="EMBL/GenBank/DDBJ databases">
        <authorList>
            <person name="Rodrigo-Torres L."/>
            <person name="Arahal R. D."/>
            <person name="Lucena T."/>
        </authorList>
    </citation>
    <scope>NUCLEOTIDE SEQUENCE [LARGE SCALE GENOMIC DNA]</scope>
    <source>
        <strain evidence="4 5">CECT 9623</strain>
    </source>
</reference>
<evidence type="ECO:0000313" key="5">
    <source>
        <dbReference type="Proteomes" id="UP000679725"/>
    </source>
</evidence>
<comment type="caution">
    <text evidence="4">The sequence shown here is derived from an EMBL/GenBank/DDBJ whole genome shotgun (WGS) entry which is preliminary data.</text>
</comment>
<proteinExistence type="predicted"/>
<name>A0ABM8UML4_9BACT</name>
<dbReference type="PANTHER" id="PTHR43788">
    <property type="entry name" value="DNA2/NAM7 HELICASE FAMILY MEMBER"/>
    <property type="match status" value="1"/>
</dbReference>
<dbReference type="InterPro" id="IPR027785">
    <property type="entry name" value="UvrD-like_helicase_C"/>
</dbReference>
<dbReference type="Proteomes" id="UP000679725">
    <property type="component" value="Unassembled WGS sequence"/>
</dbReference>
<dbReference type="SUPFAM" id="SSF52540">
    <property type="entry name" value="P-loop containing nucleoside triphosphate hydrolases"/>
    <property type="match status" value="1"/>
</dbReference>
<dbReference type="EC" id="3.6.4.12" evidence="4"/>
<evidence type="ECO:0000313" key="4">
    <source>
        <dbReference type="EMBL" id="CAG5068699.1"/>
    </source>
</evidence>
<dbReference type="Pfam" id="PF13245">
    <property type="entry name" value="AAA_19"/>
    <property type="match status" value="1"/>
</dbReference>
<evidence type="ECO:0000256" key="1">
    <source>
        <dbReference type="ARBA" id="ARBA00022741"/>
    </source>
</evidence>
<dbReference type="GO" id="GO:0003678">
    <property type="term" value="F:DNA helicase activity"/>
    <property type="evidence" value="ECO:0007669"/>
    <property type="project" value="UniProtKB-EC"/>
</dbReference>
<dbReference type="Gene3D" id="3.40.50.300">
    <property type="entry name" value="P-loop containing nucleotide triphosphate hydrolases"/>
    <property type="match status" value="2"/>
</dbReference>
<evidence type="ECO:0000256" key="2">
    <source>
        <dbReference type="ARBA" id="ARBA00022840"/>
    </source>
</evidence>
<dbReference type="InterPro" id="IPR027417">
    <property type="entry name" value="P-loop_NTPase"/>
</dbReference>
<dbReference type="PANTHER" id="PTHR43788:SF6">
    <property type="entry name" value="DNA HELICASE B"/>
    <property type="match status" value="1"/>
</dbReference>
<dbReference type="CDD" id="cd17933">
    <property type="entry name" value="DEXSc_RecD-like"/>
    <property type="match status" value="1"/>
</dbReference>
<gene>
    <name evidence="4" type="primary">recD2</name>
    <name evidence="4" type="ORF">DYBT9623_01431</name>
</gene>
<dbReference type="GO" id="GO:0016787">
    <property type="term" value="F:hydrolase activity"/>
    <property type="evidence" value="ECO:0007669"/>
    <property type="project" value="UniProtKB-KW"/>
</dbReference>
<dbReference type="InterPro" id="IPR050534">
    <property type="entry name" value="Coronavir_polyprotein_1ab"/>
</dbReference>
<accession>A0ABM8UML4</accession>
<keyword evidence="2" id="KW-0067">ATP-binding</keyword>
<feature type="domain" description="UvrD-like helicase C-terminal" evidence="3">
    <location>
        <begin position="463"/>
        <end position="514"/>
    </location>
</feature>
<evidence type="ECO:0000259" key="3">
    <source>
        <dbReference type="Pfam" id="PF13538"/>
    </source>
</evidence>
<dbReference type="EMBL" id="CAJRAU010000002">
    <property type="protein sequence ID" value="CAG5068699.1"/>
    <property type="molecule type" value="Genomic_DNA"/>
</dbReference>
<keyword evidence="1" id="KW-0547">Nucleotide-binding</keyword>
<organism evidence="4 5">
    <name type="scientific">Dyadobacter linearis</name>
    <dbReference type="NCBI Taxonomy" id="2823330"/>
    <lineage>
        <taxon>Bacteria</taxon>
        <taxon>Pseudomonadati</taxon>
        <taxon>Bacteroidota</taxon>
        <taxon>Cytophagia</taxon>
        <taxon>Cytophagales</taxon>
        <taxon>Spirosomataceae</taxon>
        <taxon>Dyadobacter</taxon>
    </lineage>
</organism>
<keyword evidence="5" id="KW-1185">Reference proteome</keyword>
<protein>
    <submittedName>
        <fullName evidence="4">ATP-dependent RecD-like DNA helicase</fullName>
        <ecNumber evidence="4">3.6.4.12</ecNumber>
    </submittedName>
</protein>
<dbReference type="Pfam" id="PF13538">
    <property type="entry name" value="UvrD_C_2"/>
    <property type="match status" value="1"/>
</dbReference>
<dbReference type="CDD" id="cd18809">
    <property type="entry name" value="SF1_C_RecD"/>
    <property type="match status" value="1"/>
</dbReference>